<reference evidence="9 10" key="1">
    <citation type="submission" date="2024-02" db="EMBL/GenBank/DDBJ databases">
        <title>Bacterial strain from lacustrine sediment.</title>
        <authorList>
            <person name="Petit C."/>
            <person name="Fadhlaoui K."/>
        </authorList>
    </citation>
    <scope>NUCLEOTIDE SEQUENCE [LARGE SCALE GENOMIC DNA]</scope>
    <source>
        <strain evidence="9 10">IPX-CK</strain>
    </source>
</reference>
<keyword evidence="3" id="KW-0227">DNA damage</keyword>
<evidence type="ECO:0000256" key="5">
    <source>
        <dbReference type="ARBA" id="ARBA00023124"/>
    </source>
</evidence>
<keyword evidence="6" id="KW-0238">DNA-binding</keyword>
<keyword evidence="2 8" id="KW-0645">Protease</keyword>
<evidence type="ECO:0000256" key="6">
    <source>
        <dbReference type="ARBA" id="ARBA00023125"/>
    </source>
</evidence>
<keyword evidence="10" id="KW-1185">Reference proteome</keyword>
<evidence type="ECO:0000256" key="8">
    <source>
        <dbReference type="RuleBase" id="RU364100"/>
    </source>
</evidence>
<evidence type="ECO:0000256" key="7">
    <source>
        <dbReference type="ARBA" id="ARBA00023239"/>
    </source>
</evidence>
<dbReference type="Proteomes" id="UP001451571">
    <property type="component" value="Chromosome"/>
</dbReference>
<dbReference type="PANTHER" id="PTHR13604">
    <property type="entry name" value="DC12-RELATED"/>
    <property type="match status" value="1"/>
</dbReference>
<dbReference type="Gene3D" id="3.90.1680.10">
    <property type="entry name" value="SOS response associated peptidase-like"/>
    <property type="match status" value="1"/>
</dbReference>
<proteinExistence type="inferred from homology"/>
<evidence type="ECO:0000256" key="3">
    <source>
        <dbReference type="ARBA" id="ARBA00022763"/>
    </source>
</evidence>
<dbReference type="EMBL" id="CP146256">
    <property type="protein sequence ID" value="XAH75817.1"/>
    <property type="molecule type" value="Genomic_DNA"/>
</dbReference>
<name>A0ABZ3F1L9_9FIRM</name>
<dbReference type="PANTHER" id="PTHR13604:SF0">
    <property type="entry name" value="ABASIC SITE PROCESSING PROTEIN HMCES"/>
    <property type="match status" value="1"/>
</dbReference>
<comment type="similarity">
    <text evidence="1 8">Belongs to the SOS response-associated peptidase family.</text>
</comment>
<evidence type="ECO:0000256" key="2">
    <source>
        <dbReference type="ARBA" id="ARBA00022670"/>
    </source>
</evidence>
<dbReference type="SUPFAM" id="SSF143081">
    <property type="entry name" value="BB1717-like"/>
    <property type="match status" value="1"/>
</dbReference>
<sequence length="193" mass="22643">MCGRYYISDETVDEIEKIVRQVSEKLAHKKGDVYPTNQVPIIHNNLDSLALSTMMWGFPNYAKKGVIINARSETVKEKRTFSKPIMETRCIVPAAGFYEWDSSKNKIRFERRDNNILYMAGIWKSYDDENRFVILTTNANESVVNIHDRMPLILENNELENWIYDNGFTDFILHKTPVQLKQIREYEQTSLII</sequence>
<dbReference type="RefSeq" id="WP_342759391.1">
    <property type="nucleotide sequence ID" value="NZ_CP146256.1"/>
</dbReference>
<protein>
    <recommendedName>
        <fullName evidence="8">Abasic site processing protein</fullName>
        <ecNumber evidence="8">3.4.-.-</ecNumber>
    </recommendedName>
</protein>
<dbReference type="Pfam" id="PF02586">
    <property type="entry name" value="SRAP"/>
    <property type="match status" value="1"/>
</dbReference>
<gene>
    <name evidence="9" type="ORF">V6984_08705</name>
</gene>
<dbReference type="InterPro" id="IPR036590">
    <property type="entry name" value="SRAP-like"/>
</dbReference>
<keyword evidence="5" id="KW-0190">Covalent protein-DNA linkage</keyword>
<dbReference type="InterPro" id="IPR003738">
    <property type="entry name" value="SRAP"/>
</dbReference>
<evidence type="ECO:0000256" key="1">
    <source>
        <dbReference type="ARBA" id="ARBA00008136"/>
    </source>
</evidence>
<accession>A0ABZ3F1L9</accession>
<evidence type="ECO:0000313" key="9">
    <source>
        <dbReference type="EMBL" id="XAH75817.1"/>
    </source>
</evidence>
<organism evidence="9 10">
    <name type="scientific">Kineothrix sedimenti</name>
    <dbReference type="NCBI Taxonomy" id="3123317"/>
    <lineage>
        <taxon>Bacteria</taxon>
        <taxon>Bacillati</taxon>
        <taxon>Bacillota</taxon>
        <taxon>Clostridia</taxon>
        <taxon>Lachnospirales</taxon>
        <taxon>Lachnospiraceae</taxon>
        <taxon>Kineothrix</taxon>
    </lineage>
</organism>
<keyword evidence="7" id="KW-0456">Lyase</keyword>
<evidence type="ECO:0000313" key="10">
    <source>
        <dbReference type="Proteomes" id="UP001451571"/>
    </source>
</evidence>
<dbReference type="EC" id="3.4.-.-" evidence="8"/>
<evidence type="ECO:0000256" key="4">
    <source>
        <dbReference type="ARBA" id="ARBA00022801"/>
    </source>
</evidence>
<keyword evidence="4 8" id="KW-0378">Hydrolase</keyword>